<sequence>MLFAIVPSSYILNGTFAGYNIPENSPYNIGMTEGARTNSYWYPDAFGYDYSVYDYPGSIQVPTVNAYEPVNKFSGPGAGILP</sequence>
<dbReference type="RefSeq" id="XP_005829803.1">
    <property type="nucleotide sequence ID" value="XM_005829746.1"/>
</dbReference>
<dbReference type="AlphaFoldDB" id="L1J2S9"/>
<evidence type="ECO:0000313" key="1">
    <source>
        <dbReference type="EMBL" id="EKX42823.1"/>
    </source>
</evidence>
<dbReference type="EnsemblProtists" id="EKX42823">
    <property type="protein sequence ID" value="EKX42823"/>
    <property type="gene ID" value="GUITHDRAFT_111193"/>
</dbReference>
<dbReference type="PaxDb" id="55529-EKX42823"/>
<reference evidence="2" key="3">
    <citation type="submission" date="2016-03" db="UniProtKB">
        <authorList>
            <consortium name="EnsemblProtists"/>
        </authorList>
    </citation>
    <scope>IDENTIFICATION</scope>
</reference>
<dbReference type="KEGG" id="gtt:GUITHDRAFT_111193"/>
<reference evidence="3" key="2">
    <citation type="submission" date="2012-11" db="EMBL/GenBank/DDBJ databases">
        <authorList>
            <person name="Kuo A."/>
            <person name="Curtis B.A."/>
            <person name="Tanifuji G."/>
            <person name="Burki F."/>
            <person name="Gruber A."/>
            <person name="Irimia M."/>
            <person name="Maruyama S."/>
            <person name="Arias M.C."/>
            <person name="Ball S.G."/>
            <person name="Gile G.H."/>
            <person name="Hirakawa Y."/>
            <person name="Hopkins J.F."/>
            <person name="Rensing S.A."/>
            <person name="Schmutz J."/>
            <person name="Symeonidi A."/>
            <person name="Elias M."/>
            <person name="Eveleigh R.J."/>
            <person name="Herman E.K."/>
            <person name="Klute M.J."/>
            <person name="Nakayama T."/>
            <person name="Obornik M."/>
            <person name="Reyes-Prieto A."/>
            <person name="Armbrust E.V."/>
            <person name="Aves S.J."/>
            <person name="Beiko R.G."/>
            <person name="Coutinho P."/>
            <person name="Dacks J.B."/>
            <person name="Durnford D.G."/>
            <person name="Fast N.M."/>
            <person name="Green B.R."/>
            <person name="Grisdale C."/>
            <person name="Hempe F."/>
            <person name="Henrissat B."/>
            <person name="Hoppner M.P."/>
            <person name="Ishida K.-I."/>
            <person name="Kim E."/>
            <person name="Koreny L."/>
            <person name="Kroth P.G."/>
            <person name="Liu Y."/>
            <person name="Malik S.-B."/>
            <person name="Maier U.G."/>
            <person name="McRose D."/>
            <person name="Mock T."/>
            <person name="Neilson J.A."/>
            <person name="Onodera N.T."/>
            <person name="Poole A.M."/>
            <person name="Pritham E.J."/>
            <person name="Richards T.A."/>
            <person name="Rocap G."/>
            <person name="Roy S.W."/>
            <person name="Sarai C."/>
            <person name="Schaack S."/>
            <person name="Shirato S."/>
            <person name="Slamovits C.H."/>
            <person name="Spencer D.F."/>
            <person name="Suzuki S."/>
            <person name="Worden A.Z."/>
            <person name="Zauner S."/>
            <person name="Barry K."/>
            <person name="Bell C."/>
            <person name="Bharti A.K."/>
            <person name="Crow J.A."/>
            <person name="Grimwood J."/>
            <person name="Kramer R."/>
            <person name="Lindquist E."/>
            <person name="Lucas S."/>
            <person name="Salamov A."/>
            <person name="McFadden G.I."/>
            <person name="Lane C.E."/>
            <person name="Keeling P.J."/>
            <person name="Gray M.W."/>
            <person name="Grigoriev I.V."/>
            <person name="Archibald J.M."/>
        </authorList>
    </citation>
    <scope>NUCLEOTIDE SEQUENCE</scope>
    <source>
        <strain evidence="3">CCMP2712</strain>
    </source>
</reference>
<dbReference type="HOGENOM" id="CLU_2563276_0_0_1"/>
<protein>
    <submittedName>
        <fullName evidence="1 2">Uncharacterized protein</fullName>
    </submittedName>
</protein>
<keyword evidence="3" id="KW-1185">Reference proteome</keyword>
<reference evidence="1 3" key="1">
    <citation type="journal article" date="2012" name="Nature">
        <title>Algal genomes reveal evolutionary mosaicism and the fate of nucleomorphs.</title>
        <authorList>
            <consortium name="DOE Joint Genome Institute"/>
            <person name="Curtis B.A."/>
            <person name="Tanifuji G."/>
            <person name="Burki F."/>
            <person name="Gruber A."/>
            <person name="Irimia M."/>
            <person name="Maruyama S."/>
            <person name="Arias M.C."/>
            <person name="Ball S.G."/>
            <person name="Gile G.H."/>
            <person name="Hirakawa Y."/>
            <person name="Hopkins J.F."/>
            <person name="Kuo A."/>
            <person name="Rensing S.A."/>
            <person name="Schmutz J."/>
            <person name="Symeonidi A."/>
            <person name="Elias M."/>
            <person name="Eveleigh R.J."/>
            <person name="Herman E.K."/>
            <person name="Klute M.J."/>
            <person name="Nakayama T."/>
            <person name="Obornik M."/>
            <person name="Reyes-Prieto A."/>
            <person name="Armbrust E.V."/>
            <person name="Aves S.J."/>
            <person name="Beiko R.G."/>
            <person name="Coutinho P."/>
            <person name="Dacks J.B."/>
            <person name="Durnford D.G."/>
            <person name="Fast N.M."/>
            <person name="Green B.R."/>
            <person name="Grisdale C.J."/>
            <person name="Hempel F."/>
            <person name="Henrissat B."/>
            <person name="Hoppner M.P."/>
            <person name="Ishida K."/>
            <person name="Kim E."/>
            <person name="Koreny L."/>
            <person name="Kroth P.G."/>
            <person name="Liu Y."/>
            <person name="Malik S.B."/>
            <person name="Maier U.G."/>
            <person name="McRose D."/>
            <person name="Mock T."/>
            <person name="Neilson J.A."/>
            <person name="Onodera N.T."/>
            <person name="Poole A.M."/>
            <person name="Pritham E.J."/>
            <person name="Richards T.A."/>
            <person name="Rocap G."/>
            <person name="Roy S.W."/>
            <person name="Sarai C."/>
            <person name="Schaack S."/>
            <person name="Shirato S."/>
            <person name="Slamovits C.H."/>
            <person name="Spencer D.F."/>
            <person name="Suzuki S."/>
            <person name="Worden A.Z."/>
            <person name="Zauner S."/>
            <person name="Barry K."/>
            <person name="Bell C."/>
            <person name="Bharti A.K."/>
            <person name="Crow J.A."/>
            <person name="Grimwood J."/>
            <person name="Kramer R."/>
            <person name="Lindquist E."/>
            <person name="Lucas S."/>
            <person name="Salamov A."/>
            <person name="McFadden G.I."/>
            <person name="Lane C.E."/>
            <person name="Keeling P.J."/>
            <person name="Gray M.W."/>
            <person name="Grigoriev I.V."/>
            <person name="Archibald J.M."/>
        </authorList>
    </citation>
    <scope>NUCLEOTIDE SEQUENCE</scope>
    <source>
        <strain evidence="1 3">CCMP2712</strain>
    </source>
</reference>
<organism evidence="1">
    <name type="scientific">Guillardia theta (strain CCMP2712)</name>
    <name type="common">Cryptophyte</name>
    <dbReference type="NCBI Taxonomy" id="905079"/>
    <lineage>
        <taxon>Eukaryota</taxon>
        <taxon>Cryptophyceae</taxon>
        <taxon>Pyrenomonadales</taxon>
        <taxon>Geminigeraceae</taxon>
        <taxon>Guillardia</taxon>
    </lineage>
</organism>
<evidence type="ECO:0000313" key="2">
    <source>
        <dbReference type="EnsemblProtists" id="EKX42823"/>
    </source>
</evidence>
<name>L1J2S9_GUITC</name>
<accession>L1J2S9</accession>
<dbReference type="EMBL" id="JH993014">
    <property type="protein sequence ID" value="EKX42823.1"/>
    <property type="molecule type" value="Genomic_DNA"/>
</dbReference>
<gene>
    <name evidence="1" type="ORF">GUITHDRAFT_111193</name>
</gene>
<dbReference type="Proteomes" id="UP000011087">
    <property type="component" value="Unassembled WGS sequence"/>
</dbReference>
<dbReference type="GeneID" id="17299452"/>
<proteinExistence type="predicted"/>
<evidence type="ECO:0000313" key="3">
    <source>
        <dbReference type="Proteomes" id="UP000011087"/>
    </source>
</evidence>